<protein>
    <submittedName>
        <fullName evidence="1">Uncharacterized protein</fullName>
    </submittedName>
</protein>
<name>A0ACB8QM02_9AGAM</name>
<gene>
    <name evidence="1" type="ORF">K488DRAFT_85919</name>
</gene>
<reference evidence="1" key="1">
    <citation type="submission" date="2021-02" db="EMBL/GenBank/DDBJ databases">
        <authorList>
            <consortium name="DOE Joint Genome Institute"/>
            <person name="Ahrendt S."/>
            <person name="Looney B.P."/>
            <person name="Miyauchi S."/>
            <person name="Morin E."/>
            <person name="Drula E."/>
            <person name="Courty P.E."/>
            <person name="Chicoki N."/>
            <person name="Fauchery L."/>
            <person name="Kohler A."/>
            <person name="Kuo A."/>
            <person name="Labutti K."/>
            <person name="Pangilinan J."/>
            <person name="Lipzen A."/>
            <person name="Riley R."/>
            <person name="Andreopoulos W."/>
            <person name="He G."/>
            <person name="Johnson J."/>
            <person name="Barry K.W."/>
            <person name="Grigoriev I.V."/>
            <person name="Nagy L."/>
            <person name="Hibbett D."/>
            <person name="Henrissat B."/>
            <person name="Matheny P.B."/>
            <person name="Labbe J."/>
            <person name="Martin F."/>
        </authorList>
    </citation>
    <scope>NUCLEOTIDE SEQUENCE</scope>
    <source>
        <strain evidence="1">EC-137</strain>
    </source>
</reference>
<comment type="caution">
    <text evidence="1">The sequence shown here is derived from an EMBL/GenBank/DDBJ whole genome shotgun (WGS) entry which is preliminary data.</text>
</comment>
<proteinExistence type="predicted"/>
<dbReference type="EMBL" id="MU273548">
    <property type="protein sequence ID" value="KAI0032376.1"/>
    <property type="molecule type" value="Genomic_DNA"/>
</dbReference>
<reference evidence="1" key="2">
    <citation type="journal article" date="2022" name="New Phytol.">
        <title>Evolutionary transition to the ectomycorrhizal habit in the genomes of a hyperdiverse lineage of mushroom-forming fungi.</title>
        <authorList>
            <person name="Looney B."/>
            <person name="Miyauchi S."/>
            <person name="Morin E."/>
            <person name="Drula E."/>
            <person name="Courty P.E."/>
            <person name="Kohler A."/>
            <person name="Kuo A."/>
            <person name="LaButti K."/>
            <person name="Pangilinan J."/>
            <person name="Lipzen A."/>
            <person name="Riley R."/>
            <person name="Andreopoulos W."/>
            <person name="He G."/>
            <person name="Johnson J."/>
            <person name="Nolan M."/>
            <person name="Tritt A."/>
            <person name="Barry K.W."/>
            <person name="Grigoriev I.V."/>
            <person name="Nagy L.G."/>
            <person name="Hibbett D."/>
            <person name="Henrissat B."/>
            <person name="Matheny P.B."/>
            <person name="Labbe J."/>
            <person name="Martin F.M."/>
        </authorList>
    </citation>
    <scope>NUCLEOTIDE SEQUENCE</scope>
    <source>
        <strain evidence="1">EC-137</strain>
    </source>
</reference>
<accession>A0ACB8QM02</accession>
<keyword evidence="2" id="KW-1185">Reference proteome</keyword>
<sequence length="339" mass="37493">MISPSIHRRVASGSAALYDPEDLAAYLLSEHAVPGWSCSERNHALVSRLLELGLEFAADGRGHELAETARQVIVELTNVDSSLGRAVQDGLEKGTIDLVNVALGAEPPSMAALMLMGHLFALGLLDVDCVQQTMYTITRAPPSSTGLQALNTLLYSSGHILCDRVHGEWMKGIALALNERNEKGRYIWAAGENETDCVSNSIATIWSWLKASHPSCAAMGHAKDRPGLLFEFAHWQFNHSTGFINGYSHTKPSVMPALTYPPRHKTDQCPVVRAGKKRYHRGRAVDCPLFFAVWRKKIAEQKARAQREEVARYTRRKEMKVAKKGVVIFQIGLAAQRLR</sequence>
<dbReference type="Proteomes" id="UP000814128">
    <property type="component" value="Unassembled WGS sequence"/>
</dbReference>
<evidence type="ECO:0000313" key="1">
    <source>
        <dbReference type="EMBL" id="KAI0032376.1"/>
    </source>
</evidence>
<evidence type="ECO:0000313" key="2">
    <source>
        <dbReference type="Proteomes" id="UP000814128"/>
    </source>
</evidence>
<organism evidence="1 2">
    <name type="scientific">Vararia minispora EC-137</name>
    <dbReference type="NCBI Taxonomy" id="1314806"/>
    <lineage>
        <taxon>Eukaryota</taxon>
        <taxon>Fungi</taxon>
        <taxon>Dikarya</taxon>
        <taxon>Basidiomycota</taxon>
        <taxon>Agaricomycotina</taxon>
        <taxon>Agaricomycetes</taxon>
        <taxon>Russulales</taxon>
        <taxon>Lachnocladiaceae</taxon>
        <taxon>Vararia</taxon>
    </lineage>
</organism>